<feature type="transmembrane region" description="Helical" evidence="1">
    <location>
        <begin position="57"/>
        <end position="76"/>
    </location>
</feature>
<feature type="transmembrane region" description="Helical" evidence="1">
    <location>
        <begin position="251"/>
        <end position="270"/>
    </location>
</feature>
<proteinExistence type="predicted"/>
<feature type="transmembrane region" description="Helical" evidence="1">
    <location>
        <begin position="25"/>
        <end position="45"/>
    </location>
</feature>
<dbReference type="RefSeq" id="WP_008826614.1">
    <property type="nucleotide sequence ID" value="NZ_AFNU02000011.1"/>
</dbReference>
<evidence type="ECO:0000313" key="3">
    <source>
        <dbReference type="Proteomes" id="UP000005707"/>
    </source>
</evidence>
<accession>U2FJJ2</accession>
<dbReference type="AlphaFoldDB" id="U2FJJ2"/>
<keyword evidence="3" id="KW-1185">Reference proteome</keyword>
<sequence>MNLIMEHIRYGIRFNYKFIMNNTKLSVAILVLLLSSYLIIVQYNLKDYLPFANFRQIYLFLVILVFIYMLTVARYTRRHFLLKHHLNHIKPSIDIYQAQMMNYLKCAYNQFNQLYRSRRSLTIWTIMRQFHFLKAYCYTLKLNDDEHYAMVEHDLNQKMNVMFRKALKVTIIDLLILNVIPFFMLVRLDLTLLMEKTKLVQTHDHLFLVLFLGFITSMIGSIVILIVLYFKLNNDDLSTKFIKKMLLISNLMGGLNIFRTVGSFATLLAIRQFETLGISTSLKKE</sequence>
<name>U2FJJ2_9MOLU</name>
<feature type="transmembrane region" description="Helical" evidence="1">
    <location>
        <begin position="206"/>
        <end position="230"/>
    </location>
</feature>
<feature type="transmembrane region" description="Helical" evidence="1">
    <location>
        <begin position="166"/>
        <end position="186"/>
    </location>
</feature>
<evidence type="ECO:0000256" key="1">
    <source>
        <dbReference type="SAM" id="Phobius"/>
    </source>
</evidence>
<reference evidence="2 3" key="2">
    <citation type="journal article" date="2013" name="PLoS ONE">
        <title>INDIGO - INtegrated Data Warehouse of MIcrobial GenOmes with Examples from the Red Sea Extremophiles.</title>
        <authorList>
            <person name="Alam I."/>
            <person name="Antunes A."/>
            <person name="Kamau A.A."/>
            <person name="Ba Alawi W."/>
            <person name="Kalkatawi M."/>
            <person name="Stingl U."/>
            <person name="Bajic V.B."/>
        </authorList>
    </citation>
    <scope>NUCLEOTIDE SEQUENCE [LARGE SCALE GENOMIC DNA]</scope>
    <source>
        <strain evidence="2 3">SSD-17B</strain>
    </source>
</reference>
<evidence type="ECO:0000313" key="2">
    <source>
        <dbReference type="EMBL" id="ERJ11429.1"/>
    </source>
</evidence>
<comment type="caution">
    <text evidence="2">The sequence shown here is derived from an EMBL/GenBank/DDBJ whole genome shotgun (WGS) entry which is preliminary data.</text>
</comment>
<reference evidence="2 3" key="1">
    <citation type="journal article" date="2011" name="J. Bacteriol.">
        <title>Genome sequence of Haloplasma contractile, an unusual contractile bacterium from a deep-sea anoxic brine lake.</title>
        <authorList>
            <person name="Antunes A."/>
            <person name="Alam I."/>
            <person name="El Dorry H."/>
            <person name="Siam R."/>
            <person name="Robertson A."/>
            <person name="Bajic V.B."/>
            <person name="Stingl U."/>
        </authorList>
    </citation>
    <scope>NUCLEOTIDE SEQUENCE [LARGE SCALE GENOMIC DNA]</scope>
    <source>
        <strain evidence="2 3">SSD-17B</strain>
    </source>
</reference>
<dbReference type="Proteomes" id="UP000005707">
    <property type="component" value="Unassembled WGS sequence"/>
</dbReference>
<keyword evidence="1" id="KW-0812">Transmembrane</keyword>
<dbReference type="EMBL" id="AFNU02000011">
    <property type="protein sequence ID" value="ERJ11429.1"/>
    <property type="molecule type" value="Genomic_DNA"/>
</dbReference>
<organism evidence="2 3">
    <name type="scientific">Haloplasma contractile SSD-17B</name>
    <dbReference type="NCBI Taxonomy" id="1033810"/>
    <lineage>
        <taxon>Bacteria</taxon>
        <taxon>Bacillati</taxon>
        <taxon>Mycoplasmatota</taxon>
        <taxon>Mollicutes</taxon>
        <taxon>Haloplasmatales</taxon>
        <taxon>Haloplasmataceae</taxon>
        <taxon>Haloplasma</taxon>
    </lineage>
</organism>
<gene>
    <name evidence="2" type="ORF">HLPCO_002551</name>
</gene>
<dbReference type="STRING" id="1033810.HLPCO_002551"/>
<dbReference type="InParanoid" id="U2FJJ2"/>
<keyword evidence="1" id="KW-0472">Membrane</keyword>
<keyword evidence="1" id="KW-1133">Transmembrane helix</keyword>
<protein>
    <submittedName>
        <fullName evidence="2">Uncharacterized protein</fullName>
    </submittedName>
</protein>